<evidence type="ECO:0000256" key="3">
    <source>
        <dbReference type="ARBA" id="ARBA00022989"/>
    </source>
</evidence>
<feature type="compositionally biased region" description="Low complexity" evidence="5">
    <location>
        <begin position="204"/>
        <end position="215"/>
    </location>
</feature>
<dbReference type="Gene3D" id="1.20.1070.10">
    <property type="entry name" value="Rhodopsin 7-helix transmembrane proteins"/>
    <property type="match status" value="1"/>
</dbReference>
<feature type="region of interest" description="Disordered" evidence="5">
    <location>
        <begin position="644"/>
        <end position="668"/>
    </location>
</feature>
<protein>
    <recommendedName>
        <fullName evidence="8">G-protein coupled receptors family 2 profile 2 domain-containing protein</fullName>
    </recommendedName>
</protein>
<dbReference type="PROSITE" id="PS50261">
    <property type="entry name" value="G_PROTEIN_RECEP_F2_4"/>
    <property type="match status" value="1"/>
</dbReference>
<dbReference type="InterPro" id="IPR000832">
    <property type="entry name" value="GPCR_2_secretin-like"/>
</dbReference>
<accession>A0AAV2HC11</accession>
<comment type="caution">
    <text evidence="9">The sequence shown here is derived from an EMBL/GenBank/DDBJ whole genome shotgun (WGS) entry which is preliminary data.</text>
</comment>
<feature type="region of interest" description="Disordered" evidence="5">
    <location>
        <begin position="560"/>
        <end position="626"/>
    </location>
</feature>
<evidence type="ECO:0000256" key="6">
    <source>
        <dbReference type="SAM" id="Phobius"/>
    </source>
</evidence>
<feature type="compositionally biased region" description="Polar residues" evidence="5">
    <location>
        <begin position="568"/>
        <end position="582"/>
    </location>
</feature>
<keyword evidence="10" id="KW-1185">Reference proteome</keyword>
<dbReference type="GO" id="GO:0004930">
    <property type="term" value="F:G protein-coupled receptor activity"/>
    <property type="evidence" value="ECO:0007669"/>
    <property type="project" value="InterPro"/>
</dbReference>
<keyword evidence="3 6" id="KW-1133">Transmembrane helix</keyword>
<evidence type="ECO:0000259" key="8">
    <source>
        <dbReference type="PROSITE" id="PS50261"/>
    </source>
</evidence>
<evidence type="ECO:0000313" key="9">
    <source>
        <dbReference type="EMBL" id="CAL1531305.1"/>
    </source>
</evidence>
<dbReference type="PANTHER" id="PTHR45902">
    <property type="entry name" value="LATROPHILIN RECEPTOR-LIKE PROTEIN A"/>
    <property type="match status" value="1"/>
</dbReference>
<proteinExistence type="predicted"/>
<feature type="transmembrane region" description="Helical" evidence="6">
    <location>
        <begin position="1251"/>
        <end position="1273"/>
    </location>
</feature>
<dbReference type="InterPro" id="IPR053231">
    <property type="entry name" value="GPCR_LN-TM7"/>
</dbReference>
<feature type="compositionally biased region" description="Basic and acidic residues" evidence="5">
    <location>
        <begin position="653"/>
        <end position="668"/>
    </location>
</feature>
<gene>
    <name evidence="9" type="ORF">GSLYS_00005400001</name>
</gene>
<keyword evidence="2 6" id="KW-0812">Transmembrane</keyword>
<keyword evidence="4 6" id="KW-0472">Membrane</keyword>
<feature type="transmembrane region" description="Helical" evidence="6">
    <location>
        <begin position="1192"/>
        <end position="1218"/>
    </location>
</feature>
<feature type="transmembrane region" description="Helical" evidence="6">
    <location>
        <begin position="1060"/>
        <end position="1080"/>
    </location>
</feature>
<evidence type="ECO:0000256" key="7">
    <source>
        <dbReference type="SAM" id="SignalP"/>
    </source>
</evidence>
<evidence type="ECO:0000313" key="10">
    <source>
        <dbReference type="Proteomes" id="UP001497497"/>
    </source>
</evidence>
<feature type="domain" description="G-protein coupled receptors family 2 profile 2" evidence="8">
    <location>
        <begin position="1000"/>
        <end position="1313"/>
    </location>
</feature>
<feature type="transmembrane region" description="Helical" evidence="6">
    <location>
        <begin position="1285"/>
        <end position="1310"/>
    </location>
</feature>
<feature type="region of interest" description="Disordered" evidence="5">
    <location>
        <begin position="34"/>
        <end position="65"/>
    </location>
</feature>
<evidence type="ECO:0000256" key="4">
    <source>
        <dbReference type="ARBA" id="ARBA00023136"/>
    </source>
</evidence>
<feature type="transmembrane region" description="Helical" evidence="6">
    <location>
        <begin position="1110"/>
        <end position="1130"/>
    </location>
</feature>
<dbReference type="CDD" id="cd15039">
    <property type="entry name" value="7tmB3_Methuselah-like"/>
    <property type="match status" value="1"/>
</dbReference>
<feature type="chain" id="PRO_5043662724" description="G-protein coupled receptors family 2 profile 2 domain-containing protein" evidence="7">
    <location>
        <begin position="20"/>
        <end position="1362"/>
    </location>
</feature>
<evidence type="ECO:0000256" key="2">
    <source>
        <dbReference type="ARBA" id="ARBA00022692"/>
    </source>
</evidence>
<feature type="transmembrane region" description="Helical" evidence="6">
    <location>
        <begin position="1037"/>
        <end position="1054"/>
    </location>
</feature>
<evidence type="ECO:0000256" key="5">
    <source>
        <dbReference type="SAM" id="MobiDB-lite"/>
    </source>
</evidence>
<organism evidence="9 10">
    <name type="scientific">Lymnaea stagnalis</name>
    <name type="common">Great pond snail</name>
    <name type="synonym">Helix stagnalis</name>
    <dbReference type="NCBI Taxonomy" id="6523"/>
    <lineage>
        <taxon>Eukaryota</taxon>
        <taxon>Metazoa</taxon>
        <taxon>Spiralia</taxon>
        <taxon>Lophotrochozoa</taxon>
        <taxon>Mollusca</taxon>
        <taxon>Gastropoda</taxon>
        <taxon>Heterobranchia</taxon>
        <taxon>Euthyneura</taxon>
        <taxon>Panpulmonata</taxon>
        <taxon>Hygrophila</taxon>
        <taxon>Lymnaeoidea</taxon>
        <taxon>Lymnaeidae</taxon>
        <taxon>Lymnaea</taxon>
    </lineage>
</organism>
<sequence length="1362" mass="153382">MNKMAEIFWLPVCLLVVCAAVPLDRHGEIPLAEQNDFPELPTADENDIPDVKDGRQRPHSRHKIKHSRNRLFEMLQLYLQNDTVSGEVEEDRRLAQKINKRSERNPNIKNNASVNEEAIRNLTMSGDVTRDTNVWMFSTFQLLKQQKVSFHSRSFLTDLRRHISGHEELSYFRNASGEQSIVETRNRYVSAQSAPHKSTTTGKQPQQQYPNQHPQQARKMTKGEGTPAENVTVAPGAAAAEHGAENMTSCEHVTGYNSVRWMHLVVGCPSAWPADDVRIQCEAWNDLAMMSLDAFPFLPVQDDRGAIYANVFCAKCHGVGTILPWTTRFVCDNFPQNERLALLNLSNTTSLKEYLVAPHCKREVVPSVPETIVSCRSYGQQAGVRKTGSSSYDVASFDYPVSFNVLMNFDFTGDTHLLFSAGPKILEEYIPRCREWETFDTYSQTCRPITCNKFYTLVGDRCVPTGHDSTPTDSIVDLQQLHSIEQTALVSLVLNITYGDYLLIRFQNMSVNVERQIADKLNISMDRIKDVNVTFDFGSTNATSLKVTTLTEEQYKQIFPPLIDEPNAPTNKPNTDSYSTGTVKARQKYEHGSHPSPCVTRPGETTHGVKSDKKNSSHKTSRLAEHDSIDWSQVDIDQIISDLSEQASNGDARVQERSHPDRSGEMDDAQRQLSLLANTLFKRKALRKYMGDVKKDDVWDVQYKPVKSVLKQKTKSSNSTLTAFFVKGSETFLITQNGTNFLYISEPVNNRNDRIILQAQDLAATAAFMTGVEILEALINQSLTMRVTFVLVPPHDPHSNEDGTNTVLQKINTLIVEKRFSLKVNGNNVDVIDADDKTEVVADARDFCTWGVEYMVYDDEFTMTTVDNVTLMYINKTNSYIGVGRFDLYIMVSGSQKANQTNVTDMSKYAFVCFMPRISQRDCSRIDLESNEYYIAGSNRSIVFEEREYDVFSYRVANESTGRVQICVPLSFNNNMQTLLPHVTRYGGCSHDFDTALRVEGYMTMVLGRVSMFALACVLVTYCLFSKLRNLPGVNTMNLTFALLTAEIIFSEGILVETPWLCSAVAMSLHFSFLAAHFWMNVMSYDVFRTFAHVSILPNVREKRRYLPRYAAYAWGVPFVIVGLCAFIDFSDLFDNVSIGYGKEEYGNVNISDYDYLVTPDGEVEIKDIRNTTGDVNIKGVVPSICWITKPLATLVAFGAPVMVIFLTNCIFFARTILSISRTMKVTKKSITVRHSNSSFQKMTGRSDVMLYVKMSTVMGFTWIFGISSSILSSFAKPITYPMCIVSHALAICFTLFNASQGLLIFIAFVCNRRVLTLYKDLLKRARQIALKKSTSSTLSLVSTIESSSAKYILGSRGKQVV</sequence>
<feature type="region of interest" description="Disordered" evidence="5">
    <location>
        <begin position="188"/>
        <end position="230"/>
    </location>
</feature>
<dbReference type="Pfam" id="PF00002">
    <property type="entry name" value="7tm_2"/>
    <property type="match status" value="1"/>
</dbReference>
<comment type="subcellular location">
    <subcellularLocation>
        <location evidence="1">Membrane</location>
        <topology evidence="1">Multi-pass membrane protein</topology>
    </subcellularLocation>
</comment>
<feature type="transmembrane region" description="Helical" evidence="6">
    <location>
        <begin position="1002"/>
        <end position="1025"/>
    </location>
</feature>
<dbReference type="GO" id="GO:0016020">
    <property type="term" value="C:membrane"/>
    <property type="evidence" value="ECO:0007669"/>
    <property type="project" value="UniProtKB-SubCell"/>
</dbReference>
<feature type="compositionally biased region" description="Polar residues" evidence="5">
    <location>
        <begin position="188"/>
        <end position="203"/>
    </location>
</feature>
<evidence type="ECO:0000256" key="1">
    <source>
        <dbReference type="ARBA" id="ARBA00004141"/>
    </source>
</evidence>
<dbReference type="Proteomes" id="UP001497497">
    <property type="component" value="Unassembled WGS sequence"/>
</dbReference>
<dbReference type="PANTHER" id="PTHR45902:SF1">
    <property type="entry name" value="LATROPHILIN RECEPTOR-LIKE PROTEIN A"/>
    <property type="match status" value="1"/>
</dbReference>
<keyword evidence="7" id="KW-0732">Signal</keyword>
<dbReference type="EMBL" id="CAXITT010000084">
    <property type="protein sequence ID" value="CAL1531305.1"/>
    <property type="molecule type" value="Genomic_DNA"/>
</dbReference>
<dbReference type="InterPro" id="IPR017981">
    <property type="entry name" value="GPCR_2-like_7TM"/>
</dbReference>
<reference evidence="9 10" key="1">
    <citation type="submission" date="2024-04" db="EMBL/GenBank/DDBJ databases">
        <authorList>
            <consortium name="Genoscope - CEA"/>
            <person name="William W."/>
        </authorList>
    </citation>
    <scope>NUCLEOTIDE SEQUENCE [LARGE SCALE GENOMIC DNA]</scope>
</reference>
<dbReference type="GO" id="GO:0007166">
    <property type="term" value="P:cell surface receptor signaling pathway"/>
    <property type="evidence" value="ECO:0007669"/>
    <property type="project" value="InterPro"/>
</dbReference>
<name>A0AAV2HC11_LYMST</name>
<feature type="signal peptide" evidence="7">
    <location>
        <begin position="1"/>
        <end position="19"/>
    </location>
</feature>